<feature type="signal peptide" evidence="1">
    <location>
        <begin position="1"/>
        <end position="23"/>
    </location>
</feature>
<evidence type="ECO:0000256" key="1">
    <source>
        <dbReference type="SAM" id="SignalP"/>
    </source>
</evidence>
<proteinExistence type="predicted"/>
<sequence length="47" mass="5155">MTMRRVKLVCSALMLLASHGALAVSYPLPPEGSRLVGQRIYHCRSGQ</sequence>
<dbReference type="AlphaFoldDB" id="A0A4P0YAE2"/>
<dbReference type="Proteomes" id="UP000507695">
    <property type="component" value="Unassembled WGS sequence"/>
</dbReference>
<feature type="chain" id="PRO_5026218653" evidence="1">
    <location>
        <begin position="24"/>
        <end position="47"/>
    </location>
</feature>
<reference evidence="2" key="1">
    <citation type="submission" date="2019-04" db="EMBL/GenBank/DDBJ databases">
        <authorList>
            <consortium name="Pathogen Informatics"/>
        </authorList>
    </citation>
    <scope>NUCLEOTIDE SEQUENCE</scope>
    <source>
        <strain evidence="2">NCTC9183</strain>
    </source>
</reference>
<dbReference type="GO" id="GO:0016740">
    <property type="term" value="F:transferase activity"/>
    <property type="evidence" value="ECO:0007669"/>
    <property type="project" value="UniProtKB-KW"/>
</dbReference>
<gene>
    <name evidence="2" type="primary">erfK_2</name>
    <name evidence="2" type="ORF">NCTC9183_04767</name>
</gene>
<dbReference type="EMBL" id="CABDVL010000003">
    <property type="protein sequence ID" value="VTM57297.1"/>
    <property type="molecule type" value="Genomic_DNA"/>
</dbReference>
<dbReference type="EC" id="2.-.-.-" evidence="2"/>
<name>A0A4P0YAE2_KLEPN</name>
<protein>
    <submittedName>
        <fullName evidence="2">L,D-transpeptidase ErfK</fullName>
        <ecNumber evidence="2">2.-.-.-</ecNumber>
    </submittedName>
</protein>
<evidence type="ECO:0000313" key="2">
    <source>
        <dbReference type="EMBL" id="VTM57297.1"/>
    </source>
</evidence>
<keyword evidence="1" id="KW-0732">Signal</keyword>
<keyword evidence="2" id="KW-0808">Transferase</keyword>
<organism evidence="2">
    <name type="scientific">Klebsiella pneumoniae</name>
    <dbReference type="NCBI Taxonomy" id="573"/>
    <lineage>
        <taxon>Bacteria</taxon>
        <taxon>Pseudomonadati</taxon>
        <taxon>Pseudomonadota</taxon>
        <taxon>Gammaproteobacteria</taxon>
        <taxon>Enterobacterales</taxon>
        <taxon>Enterobacteriaceae</taxon>
        <taxon>Klebsiella/Raoultella group</taxon>
        <taxon>Klebsiella</taxon>
        <taxon>Klebsiella pneumoniae complex</taxon>
    </lineage>
</organism>
<accession>A0A4P0YAE2</accession>